<keyword evidence="2" id="KW-0614">Plasmid</keyword>
<accession>A0A240UKP2</accession>
<evidence type="ECO:0000313" key="3">
    <source>
        <dbReference type="Proteomes" id="UP000194440"/>
    </source>
</evidence>
<gene>
    <name evidence="2" type="ORF">CBP36_21760</name>
</gene>
<dbReference type="OrthoDB" id="6942220at2"/>
<organism evidence="2 3">
    <name type="scientific">Acidovorax carolinensis</name>
    <dbReference type="NCBI Taxonomy" id="553814"/>
    <lineage>
        <taxon>Bacteria</taxon>
        <taxon>Pseudomonadati</taxon>
        <taxon>Pseudomonadota</taxon>
        <taxon>Betaproteobacteria</taxon>
        <taxon>Burkholderiales</taxon>
        <taxon>Comamonadaceae</taxon>
        <taxon>Acidovorax</taxon>
    </lineage>
</organism>
<proteinExistence type="predicted"/>
<name>A0A240UKP2_9BURK</name>
<feature type="chain" id="PRO_5011281027" description="Conjugal transfer protein TraN" evidence="1">
    <location>
        <begin position="20"/>
        <end position="432"/>
    </location>
</feature>
<keyword evidence="3" id="KW-1185">Reference proteome</keyword>
<evidence type="ECO:0000256" key="1">
    <source>
        <dbReference type="SAM" id="SignalP"/>
    </source>
</evidence>
<dbReference type="KEGG" id="acip:CBP36_21760"/>
<evidence type="ECO:0000313" key="2">
    <source>
        <dbReference type="EMBL" id="ART61590.1"/>
    </source>
</evidence>
<evidence type="ECO:0008006" key="4">
    <source>
        <dbReference type="Google" id="ProtNLM"/>
    </source>
</evidence>
<keyword evidence="1" id="KW-0732">Signal</keyword>
<geneLocation type="plasmid" evidence="2 3">
    <name>pACP4.4</name>
</geneLocation>
<dbReference type="EMBL" id="CP021370">
    <property type="protein sequence ID" value="ART61590.1"/>
    <property type="molecule type" value="Genomic_DNA"/>
</dbReference>
<dbReference type="RefSeq" id="WP_013723314.1">
    <property type="nucleotide sequence ID" value="NZ_CP021370.1"/>
</dbReference>
<reference evidence="2" key="1">
    <citation type="submission" date="2017-05" db="EMBL/GenBank/DDBJ databases">
        <title>Polyphasic characterization of four soil-derived phenanthrene-degrading Acidovorax strains and proposal of Acidovorax phenanthrenivorans sp. nov.</title>
        <authorList>
            <person name="Singleton D."/>
            <person name="Lee J."/>
            <person name="Dickey A.N."/>
            <person name="Stroud A."/>
            <person name="Scholl E.H."/>
            <person name="Wright F.A."/>
            <person name="Aitken M.D."/>
        </authorList>
    </citation>
    <scope>NUCLEOTIDE SEQUENCE</scope>
    <source>
        <strain evidence="2">P4</strain>
        <plasmid evidence="2">pACP4.4</plasmid>
    </source>
</reference>
<sequence>MKRVLSIAAMLAAVGVASAQTITTPADAFNAGKDFANTGKGVAGGKINGATGSNVLPYYSTTAPETANFQEGRNLIGGAGTNKQIQCETYKAPNAFQQQECDAVNFMSKNPTQRPKFTIDKQTDPILTGSKGVINNPGSIPGASTQQCRVERVKNPATYITETCTETQTLENLSCKRVLKVACDPERDGCDQGGIVPNSWAGDMATSFTPDGAGNYILQFGTIADNYWGGWGAVYDRNLTFDIRDVGLITRFALTRAAFDDWLMVKVNGNLVYVGPRGGDRLEIYSPPPVFESSSTRSCTQTWDDWGSGWQCSDTGGGGWWGGGGGGNAVSYQSCTAVGGGWNCTTSDYRTGMVQYCATCFSGPELSTSWNFGLNIDVKPYLKNGSNTIFMRTIVAGGGEGAIQLTTRQLCPRNCYDQWDNSQCAPLEQRAQ</sequence>
<dbReference type="Proteomes" id="UP000194440">
    <property type="component" value="Plasmid pACP4.4"/>
</dbReference>
<feature type="signal peptide" evidence="1">
    <location>
        <begin position="1"/>
        <end position="19"/>
    </location>
</feature>
<protein>
    <recommendedName>
        <fullName evidence="4">Conjugal transfer protein TraN</fullName>
    </recommendedName>
</protein>
<dbReference type="AlphaFoldDB" id="A0A240UKP2"/>